<dbReference type="Proteomes" id="UP001226762">
    <property type="component" value="Unassembled WGS sequence"/>
</dbReference>
<feature type="binding site" evidence="15">
    <location>
        <begin position="332"/>
        <end position="333"/>
    </location>
    <ligand>
        <name>S-adenosyl-L-methionine</name>
        <dbReference type="ChEBI" id="CHEBI:59789"/>
    </ligand>
</feature>
<reference evidence="20" key="1">
    <citation type="submission" date="2022-07" db="EMBL/GenBank/DDBJ databases">
        <authorList>
            <person name="Otstavnykh N."/>
            <person name="Isaeva M."/>
            <person name="Bystritskaya E."/>
        </authorList>
    </citation>
    <scope>NUCLEOTIDE SEQUENCE</scope>
    <source>
        <strain evidence="20">KCTC 52189</strain>
    </source>
</reference>
<comment type="pathway">
    <text evidence="15">Cofactor biosynthesis; adenosylcobalamin biosynthesis; sirohydrochlorin from precorrin-2: step 1/1.</text>
</comment>
<evidence type="ECO:0000256" key="15">
    <source>
        <dbReference type="HAMAP-Rule" id="MF_01646"/>
    </source>
</evidence>
<feature type="binding site" evidence="15">
    <location>
        <begin position="22"/>
        <end position="23"/>
    </location>
    <ligand>
        <name>NAD(+)</name>
        <dbReference type="ChEBI" id="CHEBI:57540"/>
    </ligand>
</feature>
<evidence type="ECO:0000256" key="3">
    <source>
        <dbReference type="ARBA" id="ARBA00022573"/>
    </source>
</evidence>
<dbReference type="AlphaFoldDB" id="A0AAE4B2V7"/>
<dbReference type="InterPro" id="IPR050161">
    <property type="entry name" value="Siro_Cobalamin_biosynth"/>
</dbReference>
<comment type="caution">
    <text evidence="15">Lacks conserved residue(s) required for the propagation of feature annotation.</text>
</comment>
<evidence type="ECO:0000259" key="18">
    <source>
        <dbReference type="Pfam" id="PF00590"/>
    </source>
</evidence>
<dbReference type="InterPro" id="IPR006366">
    <property type="entry name" value="CobA/CysG_C"/>
</dbReference>
<dbReference type="InterPro" id="IPR036291">
    <property type="entry name" value="NAD(P)-bd_dom_sf"/>
</dbReference>
<keyword evidence="6 15" id="KW-0949">S-adenosyl-L-methionine</keyword>
<dbReference type="Gene3D" id="3.40.50.720">
    <property type="entry name" value="NAD(P)-binding Rossmann-like Domain"/>
    <property type="match status" value="1"/>
</dbReference>
<dbReference type="InterPro" id="IPR000878">
    <property type="entry name" value="4pyrrol_Mease"/>
</dbReference>
<dbReference type="NCBIfam" id="TIGR01469">
    <property type="entry name" value="cobA_cysG_Cterm"/>
    <property type="match status" value="1"/>
</dbReference>
<evidence type="ECO:0000256" key="1">
    <source>
        <dbReference type="ARBA" id="ARBA00005010"/>
    </source>
</evidence>
<feature type="binding site" evidence="15">
    <location>
        <position position="307"/>
    </location>
    <ligand>
        <name>S-adenosyl-L-methionine</name>
        <dbReference type="ChEBI" id="CHEBI:59789"/>
    </ligand>
</feature>
<dbReference type="GO" id="GO:0019354">
    <property type="term" value="P:siroheme biosynthetic process"/>
    <property type="evidence" value="ECO:0007669"/>
    <property type="project" value="UniProtKB-UniRule"/>
</dbReference>
<evidence type="ECO:0000256" key="16">
    <source>
        <dbReference type="PIRSR" id="PIRSR036426-1"/>
    </source>
</evidence>
<evidence type="ECO:0000256" key="14">
    <source>
        <dbReference type="ARBA" id="ARBA00060548"/>
    </source>
</evidence>
<name>A0AAE4B2V7_9RHOB</name>
<evidence type="ECO:0000256" key="6">
    <source>
        <dbReference type="ARBA" id="ARBA00022691"/>
    </source>
</evidence>
<evidence type="ECO:0000256" key="11">
    <source>
        <dbReference type="ARBA" id="ARBA00023268"/>
    </source>
</evidence>
<dbReference type="NCBIfam" id="NF004790">
    <property type="entry name" value="PRK06136.1"/>
    <property type="match status" value="1"/>
</dbReference>
<evidence type="ECO:0000256" key="8">
    <source>
        <dbReference type="ARBA" id="ARBA00023027"/>
    </source>
</evidence>
<dbReference type="Pfam" id="PF00590">
    <property type="entry name" value="TP_methylase"/>
    <property type="match status" value="1"/>
</dbReference>
<dbReference type="GO" id="GO:0051287">
    <property type="term" value="F:NAD binding"/>
    <property type="evidence" value="ECO:0007669"/>
    <property type="project" value="InterPro"/>
</dbReference>
<feature type="binding site" evidence="15">
    <location>
        <position position="413"/>
    </location>
    <ligand>
        <name>S-adenosyl-L-methionine</name>
        <dbReference type="ChEBI" id="CHEBI:59789"/>
    </ligand>
</feature>
<dbReference type="Gene3D" id="3.30.950.10">
    <property type="entry name" value="Methyltransferase, Cobalt-precorrin-4 Transmethylase, Domain 2"/>
    <property type="match status" value="1"/>
</dbReference>
<comment type="pathway">
    <text evidence="12 15">Porphyrin-containing compound metabolism; siroheme biosynthesis; precorrin-2 from uroporphyrinogen III: step 1/1.</text>
</comment>
<dbReference type="HAMAP" id="MF_01646">
    <property type="entry name" value="Siroheme_synth"/>
    <property type="match status" value="1"/>
</dbReference>
<dbReference type="GO" id="GO:0051266">
    <property type="term" value="F:sirohydrochlorin ferrochelatase activity"/>
    <property type="evidence" value="ECO:0007669"/>
    <property type="project" value="UniProtKB-EC"/>
</dbReference>
<dbReference type="EC" id="1.3.1.76" evidence="15"/>
<evidence type="ECO:0000256" key="2">
    <source>
        <dbReference type="ARBA" id="ARBA00005879"/>
    </source>
</evidence>
<feature type="binding site" evidence="15">
    <location>
        <begin position="302"/>
        <end position="304"/>
    </location>
    <ligand>
        <name>S-adenosyl-L-methionine</name>
        <dbReference type="ChEBI" id="CHEBI:59789"/>
    </ligand>
</feature>
<dbReference type="Pfam" id="PF13241">
    <property type="entry name" value="NAD_binding_7"/>
    <property type="match status" value="1"/>
</dbReference>
<keyword evidence="21" id="KW-1185">Reference proteome</keyword>
<dbReference type="SUPFAM" id="SSF51735">
    <property type="entry name" value="NAD(P)-binding Rossmann-fold domains"/>
    <property type="match status" value="1"/>
</dbReference>
<feature type="binding site" evidence="15">
    <location>
        <begin position="43"/>
        <end position="44"/>
    </location>
    <ligand>
        <name>NAD(+)</name>
        <dbReference type="ChEBI" id="CHEBI:57540"/>
    </ligand>
</feature>
<gene>
    <name evidence="15 20" type="primary">cysG</name>
    <name evidence="20" type="ORF">NO357_05680</name>
</gene>
<evidence type="ECO:0000256" key="12">
    <source>
        <dbReference type="ARBA" id="ARBA00025705"/>
    </source>
</evidence>
<feature type="binding site" evidence="15">
    <location>
        <position position="384"/>
    </location>
    <ligand>
        <name>S-adenosyl-L-methionine</name>
        <dbReference type="ChEBI" id="CHEBI:59789"/>
    </ligand>
</feature>
<dbReference type="GO" id="GO:0043115">
    <property type="term" value="F:precorrin-2 dehydrogenase activity"/>
    <property type="evidence" value="ECO:0007669"/>
    <property type="project" value="UniProtKB-UniRule"/>
</dbReference>
<evidence type="ECO:0000313" key="21">
    <source>
        <dbReference type="Proteomes" id="UP001226762"/>
    </source>
</evidence>
<dbReference type="CDD" id="cd11642">
    <property type="entry name" value="SUMT"/>
    <property type="match status" value="1"/>
</dbReference>
<reference evidence="20" key="2">
    <citation type="submission" date="2023-02" db="EMBL/GenBank/DDBJ databases">
        <title>'Rhodoalgimonas zhirmunskyi' gen. nov., isolated from a red alga.</title>
        <authorList>
            <person name="Nedashkovskaya O.I."/>
            <person name="Otstavnykh N.Y."/>
            <person name="Bystritskaya E.P."/>
            <person name="Balabanova L.A."/>
            <person name="Isaeva M.P."/>
        </authorList>
    </citation>
    <scope>NUCLEOTIDE SEQUENCE</scope>
    <source>
        <strain evidence="20">KCTC 52189</strain>
    </source>
</reference>
<dbReference type="SUPFAM" id="SSF53790">
    <property type="entry name" value="Tetrapyrrole methylase"/>
    <property type="match status" value="1"/>
</dbReference>
<comment type="catalytic activity">
    <reaction evidence="15">
        <text>siroheme + 2 H(+) = sirohydrochlorin + Fe(2+)</text>
        <dbReference type="Rhea" id="RHEA:24360"/>
        <dbReference type="ChEBI" id="CHEBI:15378"/>
        <dbReference type="ChEBI" id="CHEBI:29033"/>
        <dbReference type="ChEBI" id="CHEBI:58351"/>
        <dbReference type="ChEBI" id="CHEBI:60052"/>
        <dbReference type="EC" id="4.99.1.4"/>
    </reaction>
</comment>
<comment type="caution">
    <text evidence="20">The sequence shown here is derived from an EMBL/GenBank/DDBJ whole genome shotgun (WGS) entry which is preliminary data.</text>
</comment>
<protein>
    <recommendedName>
        <fullName evidence="15">Siroheme synthase</fullName>
    </recommendedName>
    <domain>
        <recommendedName>
            <fullName evidence="15">Uroporphyrinogen-III C-methyltransferase</fullName>
            <shortName evidence="15">Urogen III methylase</shortName>
            <ecNumber evidence="15">2.1.1.107</ecNumber>
        </recommendedName>
        <alternativeName>
            <fullName evidence="15">SUMT</fullName>
        </alternativeName>
        <alternativeName>
            <fullName evidence="15">Uroporphyrinogen III methylase</fullName>
            <shortName evidence="15">UROM</shortName>
        </alternativeName>
    </domain>
    <domain>
        <recommendedName>
            <fullName evidence="15">Precorrin-2 dehydrogenase</fullName>
            <ecNumber evidence="15">1.3.1.76</ecNumber>
        </recommendedName>
    </domain>
    <domain>
        <recommendedName>
            <fullName evidence="15">Sirohydrochlorin ferrochelatase</fullName>
            <ecNumber evidence="15">4.99.1.4</ecNumber>
        </recommendedName>
    </domain>
</protein>
<dbReference type="InterPro" id="IPR012409">
    <property type="entry name" value="Sirohaem_synth"/>
</dbReference>
<dbReference type="SUPFAM" id="SSF75615">
    <property type="entry name" value="Siroheme synthase middle domains-like"/>
    <property type="match status" value="1"/>
</dbReference>
<evidence type="ECO:0000256" key="4">
    <source>
        <dbReference type="ARBA" id="ARBA00022603"/>
    </source>
</evidence>
<evidence type="ECO:0000256" key="9">
    <source>
        <dbReference type="ARBA" id="ARBA00023239"/>
    </source>
</evidence>
<evidence type="ECO:0000259" key="19">
    <source>
        <dbReference type="Pfam" id="PF10414"/>
    </source>
</evidence>
<evidence type="ECO:0000256" key="17">
    <source>
        <dbReference type="RuleBase" id="RU003960"/>
    </source>
</evidence>
<dbReference type="PANTHER" id="PTHR45790">
    <property type="entry name" value="SIROHEME SYNTHASE-RELATED"/>
    <property type="match status" value="1"/>
</dbReference>
<dbReference type="GO" id="GO:0032259">
    <property type="term" value="P:methylation"/>
    <property type="evidence" value="ECO:0007669"/>
    <property type="project" value="UniProtKB-KW"/>
</dbReference>
<feature type="domain" description="Tetrapyrrole methylase" evidence="18">
    <location>
        <begin position="219"/>
        <end position="428"/>
    </location>
</feature>
<comment type="similarity">
    <text evidence="2 17">Belongs to the precorrin methyltransferase family.</text>
</comment>
<dbReference type="InterPro" id="IPR003043">
    <property type="entry name" value="Uropor_MeTrfase_CS"/>
</dbReference>
<dbReference type="RefSeq" id="WP_306734634.1">
    <property type="nucleotide sequence ID" value="NZ_JANHAX010000001.1"/>
</dbReference>
<dbReference type="NCBIfam" id="NF007922">
    <property type="entry name" value="PRK10637.1"/>
    <property type="match status" value="1"/>
</dbReference>
<dbReference type="InterPro" id="IPR037115">
    <property type="entry name" value="Sirohaem_synt_dimer_dom_sf"/>
</dbReference>
<dbReference type="InterPro" id="IPR035996">
    <property type="entry name" value="4pyrrol_Methylase_sf"/>
</dbReference>
<dbReference type="Gene3D" id="3.30.160.110">
    <property type="entry name" value="Siroheme synthase, domain 2"/>
    <property type="match status" value="1"/>
</dbReference>
<evidence type="ECO:0000313" key="20">
    <source>
        <dbReference type="EMBL" id="MDQ2089388.1"/>
    </source>
</evidence>
<dbReference type="FunFam" id="3.40.1010.10:FF:000001">
    <property type="entry name" value="Siroheme synthase"/>
    <property type="match status" value="1"/>
</dbReference>
<feature type="binding site" evidence="15">
    <location>
        <position position="226"/>
    </location>
    <ligand>
        <name>S-adenosyl-L-methionine</name>
        <dbReference type="ChEBI" id="CHEBI:59789"/>
    </ligand>
</feature>
<comment type="similarity">
    <text evidence="15">In the C-terminal section; belongs to the precorrin methyltransferase family.</text>
</comment>
<dbReference type="InterPro" id="IPR006367">
    <property type="entry name" value="Sirohaem_synthase_N"/>
</dbReference>
<keyword evidence="10 15" id="KW-0627">Porphyrin biosynthesis</keyword>
<proteinExistence type="inferred from homology"/>
<dbReference type="InterPro" id="IPR014777">
    <property type="entry name" value="4pyrrole_Mease_sub1"/>
</dbReference>
<dbReference type="EC" id="4.99.1.4" evidence="15"/>
<dbReference type="InterPro" id="IPR019478">
    <property type="entry name" value="Sirohaem_synthase_dimer_dom"/>
</dbReference>
<comment type="pathway">
    <text evidence="15">Porphyrin-containing compound metabolism; siroheme biosynthesis; siroheme from sirohydrochlorin: step 1/1.</text>
</comment>
<dbReference type="Pfam" id="PF10414">
    <property type="entry name" value="CysG_dimeriser"/>
    <property type="match status" value="1"/>
</dbReference>
<comment type="pathway">
    <text evidence="1 15">Porphyrin-containing compound metabolism; siroheme biosynthesis; sirohydrochlorin from precorrin-2: step 1/1.</text>
</comment>
<feature type="region of interest" description="Precorrin-2 dehydrogenase / sirohydrochlorin ferrochelatase" evidence="15">
    <location>
        <begin position="1"/>
        <end position="203"/>
    </location>
</feature>
<evidence type="ECO:0000256" key="5">
    <source>
        <dbReference type="ARBA" id="ARBA00022679"/>
    </source>
</evidence>
<organism evidence="20 21">
    <name type="scientific">Marimonas arenosa</name>
    <dbReference type="NCBI Taxonomy" id="1795305"/>
    <lineage>
        <taxon>Bacteria</taxon>
        <taxon>Pseudomonadati</taxon>
        <taxon>Pseudomonadota</taxon>
        <taxon>Alphaproteobacteria</taxon>
        <taxon>Rhodobacterales</taxon>
        <taxon>Paracoccaceae</taxon>
        <taxon>Marimonas</taxon>
    </lineage>
</organism>
<comment type="pathway">
    <text evidence="14 15">Cofactor biosynthesis; adenosylcobalamin biosynthesis; precorrin-2 from uroporphyrinogen III: step 1/1.</text>
</comment>
<dbReference type="PROSITE" id="PS00840">
    <property type="entry name" value="SUMT_2"/>
    <property type="match status" value="1"/>
</dbReference>
<evidence type="ECO:0000256" key="13">
    <source>
        <dbReference type="ARBA" id="ARBA00047561"/>
    </source>
</evidence>
<comment type="function">
    <text evidence="15">Multifunctional enzyme that catalyzes the SAM-dependent methylations of uroporphyrinogen III at position C-2 and C-7 to form precorrin-2 via precorrin-1. Then it catalyzes the NAD-dependent ring dehydrogenation of precorrin-2 to yield sirohydrochlorin. Finally, it catalyzes the ferrochelation of sirohydrochlorin to yield siroheme.</text>
</comment>
<dbReference type="Gene3D" id="1.10.8.210">
    <property type="entry name" value="Sirohaem synthase, dimerisation domain"/>
    <property type="match status" value="1"/>
</dbReference>
<comment type="catalytic activity">
    <reaction evidence="15">
        <text>uroporphyrinogen III + 2 S-adenosyl-L-methionine = precorrin-2 + 2 S-adenosyl-L-homocysteine + H(+)</text>
        <dbReference type="Rhea" id="RHEA:32459"/>
        <dbReference type="ChEBI" id="CHEBI:15378"/>
        <dbReference type="ChEBI" id="CHEBI:57308"/>
        <dbReference type="ChEBI" id="CHEBI:57856"/>
        <dbReference type="ChEBI" id="CHEBI:58827"/>
        <dbReference type="ChEBI" id="CHEBI:59789"/>
        <dbReference type="EC" id="2.1.1.107"/>
    </reaction>
</comment>
<accession>A0AAE4B2V7</accession>
<dbReference type="NCBIfam" id="TIGR01470">
    <property type="entry name" value="cysG_Nterm"/>
    <property type="match status" value="1"/>
</dbReference>
<comment type="similarity">
    <text evidence="15">In the N-terminal section; belongs to the precorrin-2 dehydrogenase / sirohydrochlorin ferrochelatase family.</text>
</comment>
<dbReference type="PANTHER" id="PTHR45790:SF3">
    <property type="entry name" value="S-ADENOSYL-L-METHIONINE-DEPENDENT UROPORPHYRINOGEN III METHYLTRANSFERASE, CHLOROPLASTIC"/>
    <property type="match status" value="1"/>
</dbReference>
<keyword evidence="11 15" id="KW-0511">Multifunctional enzyme</keyword>
<dbReference type="GO" id="GO:0004851">
    <property type="term" value="F:uroporphyrin-III C-methyltransferase activity"/>
    <property type="evidence" value="ECO:0007669"/>
    <property type="project" value="UniProtKB-UniRule"/>
</dbReference>
<feature type="domain" description="Sirohaem synthase dimerisation" evidence="19">
    <location>
        <begin position="152"/>
        <end position="206"/>
    </location>
</feature>
<sequence length="476" mass="51391">MDNLPIFLGIRGKKVVVDGGETVAARRVERALSAGAHVEVFDPAPGQEVELLLDHPNVTHHARLPTRDDISGALVVWGASEDDDRDDRLYQWTREEGCLANIADRPELCDFITPSIVDRSPVLIAISTGGASPVVGRTLRARIEANVPPLFGRLAEFTGSFRDRIAAVIKDGRERRHFWERMIDGPAGDFFIAGDENRARKQIESDLAQAGQAKPMGEVYLVGAGPGDPDLLTFRALRLMQRADVVLYDRLIGDEILSLVRRDAERIYVGKAPSNHTMLQEDISALMVKLAKEGNRVLRLKGGDPFIFGRGGEEIEALAEAGIGFQVVPGITAAAGCGAYAGIPLTHRDHAQACVMVTAHGRGGVLGLDWNVLVRPGQTVAVYMGLSSLDALVEGFEDRGVDMSTPVAVIENGTRPDQTVVTGTLSDIDDKVDAARLKGPAMIIVGSVVTLRDKLNWGRDDEVHAMSLAPARALDL</sequence>
<dbReference type="EMBL" id="JANHAX010000001">
    <property type="protein sequence ID" value="MDQ2089388.1"/>
    <property type="molecule type" value="Genomic_DNA"/>
</dbReference>
<dbReference type="InterPro" id="IPR014776">
    <property type="entry name" value="4pyrrole_Mease_sub2"/>
</dbReference>
<evidence type="ECO:0000256" key="7">
    <source>
        <dbReference type="ARBA" id="ARBA00023002"/>
    </source>
</evidence>
<keyword evidence="7 15" id="KW-0560">Oxidoreductase</keyword>
<dbReference type="EC" id="2.1.1.107" evidence="15"/>
<feature type="active site" description="Proton acceptor" evidence="15 16">
    <location>
        <position position="249"/>
    </location>
</feature>
<keyword evidence="8 15" id="KW-0520">NAD</keyword>
<keyword evidence="9 15" id="KW-0456">Lyase</keyword>
<keyword evidence="4 15" id="KW-0489">Methyltransferase</keyword>
<evidence type="ECO:0000256" key="10">
    <source>
        <dbReference type="ARBA" id="ARBA00023244"/>
    </source>
</evidence>
<keyword evidence="5 15" id="KW-0808">Transferase</keyword>
<feature type="active site" description="Proton donor" evidence="15 16">
    <location>
        <position position="271"/>
    </location>
</feature>
<dbReference type="FunFam" id="3.30.950.10:FF:000001">
    <property type="entry name" value="Siroheme synthase"/>
    <property type="match status" value="1"/>
</dbReference>
<dbReference type="GO" id="GO:0009236">
    <property type="term" value="P:cobalamin biosynthetic process"/>
    <property type="evidence" value="ECO:0007669"/>
    <property type="project" value="UniProtKB-UniRule"/>
</dbReference>
<dbReference type="PIRSF" id="PIRSF036426">
    <property type="entry name" value="Sirohaem_synth"/>
    <property type="match status" value="1"/>
</dbReference>
<feature type="region of interest" description="Uroporphyrinogen-III C-methyltransferase" evidence="15">
    <location>
        <begin position="217"/>
        <end position="476"/>
    </location>
</feature>
<comment type="catalytic activity">
    <reaction evidence="13 15">
        <text>precorrin-2 + NAD(+) = sirohydrochlorin + NADH + 2 H(+)</text>
        <dbReference type="Rhea" id="RHEA:15613"/>
        <dbReference type="ChEBI" id="CHEBI:15378"/>
        <dbReference type="ChEBI" id="CHEBI:57540"/>
        <dbReference type="ChEBI" id="CHEBI:57945"/>
        <dbReference type="ChEBI" id="CHEBI:58351"/>
        <dbReference type="ChEBI" id="CHEBI:58827"/>
        <dbReference type="EC" id="1.3.1.76"/>
    </reaction>
</comment>
<keyword evidence="3 15" id="KW-0169">Cobalamin biosynthesis</keyword>
<dbReference type="Gene3D" id="3.40.1010.10">
    <property type="entry name" value="Cobalt-precorrin-4 Transmethylase, Domain 1"/>
    <property type="match status" value="1"/>
</dbReference>